<proteinExistence type="predicted"/>
<gene>
    <name evidence="3" type="ORF">FOZ62_023211</name>
    <name evidence="4" type="ORF">FOZ63_026644</name>
</gene>
<organism evidence="3 6">
    <name type="scientific">Perkinsus olseni</name>
    <name type="common">Perkinsus atlanticus</name>
    <dbReference type="NCBI Taxonomy" id="32597"/>
    <lineage>
        <taxon>Eukaryota</taxon>
        <taxon>Sar</taxon>
        <taxon>Alveolata</taxon>
        <taxon>Perkinsozoa</taxon>
        <taxon>Perkinsea</taxon>
        <taxon>Perkinsida</taxon>
        <taxon>Perkinsidae</taxon>
        <taxon>Perkinsus</taxon>
    </lineage>
</organism>
<accession>A0A7J6RX70</accession>
<name>A0A7J6RX70_PEROL</name>
<sequence length="299" mass="33492">MTVIGRSPLLLLFAFLPSREAVSSSGGDKENAREHVDFGDMDPSTAYIEIRHEQDSKAGSFCYLEWDSTDYENSRHSRLELWIHLDTEEKAFTHIKADSTATLYERYLRIKDNKHELSATALGCSRGLANRKYKKIEEGPRGADDRRQAEETLSEGGPFSPLGHLQEGDIDRLMKTIDWDWDSDTYKCEKIYHFLAFNAPEGYGKKNLDWLFDAVNEKTDQAEKTIVIANSVIGENKPSNSRVGAVGVEETSEVQGEASSAKEPSKEQVGAVGAKKSSKGLLHSIGKSFRKLTKRGQRK</sequence>
<evidence type="ECO:0000256" key="2">
    <source>
        <dbReference type="SAM" id="SignalP"/>
    </source>
</evidence>
<evidence type="ECO:0000313" key="3">
    <source>
        <dbReference type="EMBL" id="KAF4725021.1"/>
    </source>
</evidence>
<dbReference type="Proteomes" id="UP000553632">
    <property type="component" value="Unassembled WGS sequence"/>
</dbReference>
<evidence type="ECO:0000313" key="4">
    <source>
        <dbReference type="EMBL" id="KAF4755595.1"/>
    </source>
</evidence>
<protein>
    <submittedName>
        <fullName evidence="3">Uncharacterized protein</fullName>
    </submittedName>
</protein>
<keyword evidence="5" id="KW-1185">Reference proteome</keyword>
<evidence type="ECO:0000313" key="5">
    <source>
        <dbReference type="Proteomes" id="UP000553632"/>
    </source>
</evidence>
<keyword evidence="2" id="KW-0732">Signal</keyword>
<feature type="compositionally biased region" description="Basic and acidic residues" evidence="1">
    <location>
        <begin position="135"/>
        <end position="150"/>
    </location>
</feature>
<evidence type="ECO:0000256" key="1">
    <source>
        <dbReference type="SAM" id="MobiDB-lite"/>
    </source>
</evidence>
<dbReference type="EMBL" id="JABANO010004184">
    <property type="protein sequence ID" value="KAF4755595.1"/>
    <property type="molecule type" value="Genomic_DNA"/>
</dbReference>
<dbReference type="AlphaFoldDB" id="A0A7J6RX70"/>
<reference evidence="5 6" key="1">
    <citation type="submission" date="2020-04" db="EMBL/GenBank/DDBJ databases">
        <title>Perkinsus olseni comparative genomics.</title>
        <authorList>
            <person name="Bogema D.R."/>
        </authorList>
    </citation>
    <scope>NUCLEOTIDE SEQUENCE [LARGE SCALE GENOMIC DNA]</scope>
    <source>
        <strain evidence="3">ATCC PRA-205</strain>
        <strain evidence="4 5">ATCC PRA-207</strain>
    </source>
</reference>
<feature type="chain" id="PRO_5036205740" evidence="2">
    <location>
        <begin position="22"/>
        <end position="299"/>
    </location>
</feature>
<feature type="region of interest" description="Disordered" evidence="1">
    <location>
        <begin position="238"/>
        <end position="299"/>
    </location>
</feature>
<feature type="region of interest" description="Disordered" evidence="1">
    <location>
        <begin position="135"/>
        <end position="165"/>
    </location>
</feature>
<evidence type="ECO:0000313" key="6">
    <source>
        <dbReference type="Proteomes" id="UP000574390"/>
    </source>
</evidence>
<comment type="caution">
    <text evidence="3">The sequence shown here is derived from an EMBL/GenBank/DDBJ whole genome shotgun (WGS) entry which is preliminary data.</text>
</comment>
<dbReference type="Proteomes" id="UP000574390">
    <property type="component" value="Unassembled WGS sequence"/>
</dbReference>
<feature type="compositionally biased region" description="Basic residues" evidence="1">
    <location>
        <begin position="288"/>
        <end position="299"/>
    </location>
</feature>
<feature type="signal peptide" evidence="2">
    <location>
        <begin position="1"/>
        <end position="21"/>
    </location>
</feature>
<dbReference type="EMBL" id="JABANM010019099">
    <property type="protein sequence ID" value="KAF4725021.1"/>
    <property type="molecule type" value="Genomic_DNA"/>
</dbReference>